<dbReference type="EMBL" id="NIVC01000237">
    <property type="protein sequence ID" value="PAA87292.1"/>
    <property type="molecule type" value="Genomic_DNA"/>
</dbReference>
<feature type="compositionally biased region" description="Low complexity" evidence="2">
    <location>
        <begin position="709"/>
        <end position="725"/>
    </location>
</feature>
<feature type="region of interest" description="Disordered" evidence="2">
    <location>
        <begin position="155"/>
        <end position="190"/>
    </location>
</feature>
<feature type="region of interest" description="Disordered" evidence="2">
    <location>
        <begin position="225"/>
        <end position="259"/>
    </location>
</feature>
<gene>
    <name evidence="3" type="ORF">BOX15_Mlig018788g1</name>
</gene>
<feature type="region of interest" description="Disordered" evidence="2">
    <location>
        <begin position="989"/>
        <end position="1145"/>
    </location>
</feature>
<feature type="region of interest" description="Disordered" evidence="2">
    <location>
        <begin position="1186"/>
        <end position="1229"/>
    </location>
</feature>
<feature type="compositionally biased region" description="Low complexity" evidence="2">
    <location>
        <begin position="639"/>
        <end position="657"/>
    </location>
</feature>
<evidence type="ECO:0000256" key="1">
    <source>
        <dbReference type="SAM" id="Coils"/>
    </source>
</evidence>
<comment type="caution">
    <text evidence="3">The sequence shown here is derived from an EMBL/GenBank/DDBJ whole genome shotgun (WGS) entry which is preliminary data.</text>
</comment>
<name>A0A267GPT2_9PLAT</name>
<keyword evidence="1" id="KW-0175">Coiled coil</keyword>
<feature type="region of interest" description="Disordered" evidence="2">
    <location>
        <begin position="449"/>
        <end position="478"/>
    </location>
</feature>
<feature type="compositionally biased region" description="Low complexity" evidence="2">
    <location>
        <begin position="1382"/>
        <end position="1402"/>
    </location>
</feature>
<feature type="compositionally biased region" description="Polar residues" evidence="2">
    <location>
        <begin position="173"/>
        <end position="185"/>
    </location>
</feature>
<feature type="region of interest" description="Disordered" evidence="2">
    <location>
        <begin position="500"/>
        <end position="527"/>
    </location>
</feature>
<feature type="region of interest" description="Disordered" evidence="2">
    <location>
        <begin position="921"/>
        <end position="940"/>
    </location>
</feature>
<feature type="compositionally biased region" description="Low complexity" evidence="2">
    <location>
        <begin position="449"/>
        <end position="458"/>
    </location>
</feature>
<feature type="region of interest" description="Disordered" evidence="2">
    <location>
        <begin position="1265"/>
        <end position="1432"/>
    </location>
</feature>
<proteinExistence type="predicted"/>
<evidence type="ECO:0000313" key="3">
    <source>
        <dbReference type="EMBL" id="PAA87292.1"/>
    </source>
</evidence>
<feature type="compositionally biased region" description="Low complexity" evidence="2">
    <location>
        <begin position="1211"/>
        <end position="1229"/>
    </location>
</feature>
<feature type="compositionally biased region" description="Polar residues" evidence="2">
    <location>
        <begin position="109"/>
        <end position="118"/>
    </location>
</feature>
<feature type="compositionally biased region" description="Low complexity" evidence="2">
    <location>
        <begin position="1292"/>
        <end position="1309"/>
    </location>
</feature>
<feature type="non-terminal residue" evidence="3">
    <location>
        <position position="1432"/>
    </location>
</feature>
<dbReference type="STRING" id="282301.A0A267GPT2"/>
<feature type="region of interest" description="Disordered" evidence="2">
    <location>
        <begin position="611"/>
        <end position="682"/>
    </location>
</feature>
<feature type="compositionally biased region" description="Low complexity" evidence="2">
    <location>
        <begin position="510"/>
        <end position="527"/>
    </location>
</feature>
<feature type="non-terminal residue" evidence="3">
    <location>
        <position position="1"/>
    </location>
</feature>
<feature type="compositionally biased region" description="Polar residues" evidence="2">
    <location>
        <begin position="83"/>
        <end position="92"/>
    </location>
</feature>
<feature type="compositionally biased region" description="Low complexity" evidence="2">
    <location>
        <begin position="990"/>
        <end position="1012"/>
    </location>
</feature>
<feature type="compositionally biased region" description="Low complexity" evidence="2">
    <location>
        <begin position="1316"/>
        <end position="1326"/>
    </location>
</feature>
<feature type="compositionally biased region" description="Low complexity" evidence="2">
    <location>
        <begin position="611"/>
        <end position="631"/>
    </location>
</feature>
<keyword evidence="4" id="KW-1185">Reference proteome</keyword>
<evidence type="ECO:0000256" key="2">
    <source>
        <dbReference type="SAM" id="MobiDB-lite"/>
    </source>
</evidence>
<feature type="compositionally biased region" description="Low complexity" evidence="2">
    <location>
        <begin position="466"/>
        <end position="478"/>
    </location>
</feature>
<feature type="compositionally biased region" description="Acidic residues" evidence="2">
    <location>
        <begin position="235"/>
        <end position="244"/>
    </location>
</feature>
<dbReference type="Proteomes" id="UP000215902">
    <property type="component" value="Unassembled WGS sequence"/>
</dbReference>
<feature type="region of interest" description="Disordered" evidence="2">
    <location>
        <begin position="1"/>
        <end position="140"/>
    </location>
</feature>
<feature type="compositionally biased region" description="Polar residues" evidence="2">
    <location>
        <begin position="1018"/>
        <end position="1055"/>
    </location>
</feature>
<feature type="coiled-coil region" evidence="1">
    <location>
        <begin position="395"/>
        <end position="429"/>
    </location>
</feature>
<feature type="compositionally biased region" description="Polar residues" evidence="2">
    <location>
        <begin position="60"/>
        <end position="71"/>
    </location>
</feature>
<organism evidence="3 4">
    <name type="scientific">Macrostomum lignano</name>
    <dbReference type="NCBI Taxonomy" id="282301"/>
    <lineage>
        <taxon>Eukaryota</taxon>
        <taxon>Metazoa</taxon>
        <taxon>Spiralia</taxon>
        <taxon>Lophotrochozoa</taxon>
        <taxon>Platyhelminthes</taxon>
        <taxon>Rhabditophora</taxon>
        <taxon>Macrostomorpha</taxon>
        <taxon>Macrostomida</taxon>
        <taxon>Macrostomidae</taxon>
        <taxon>Macrostomum</taxon>
    </lineage>
</organism>
<reference evidence="3 4" key="1">
    <citation type="submission" date="2017-06" db="EMBL/GenBank/DDBJ databases">
        <title>A platform for efficient transgenesis in Macrostomum lignano, a flatworm model organism for stem cell research.</title>
        <authorList>
            <person name="Berezikov E."/>
        </authorList>
    </citation>
    <scope>NUCLEOTIDE SEQUENCE [LARGE SCALE GENOMIC DNA]</scope>
    <source>
        <strain evidence="3">DV1</strain>
        <tissue evidence="3">Whole organism</tissue>
    </source>
</reference>
<feature type="compositionally biased region" description="Polar residues" evidence="2">
    <location>
        <begin position="1085"/>
        <end position="1098"/>
    </location>
</feature>
<accession>A0A267GPT2</accession>
<evidence type="ECO:0000313" key="4">
    <source>
        <dbReference type="Proteomes" id="UP000215902"/>
    </source>
</evidence>
<feature type="region of interest" description="Disordered" evidence="2">
    <location>
        <begin position="709"/>
        <end position="741"/>
    </location>
</feature>
<sequence>QALQTEALIEETNSQVLEASPPEDQGLEVAAATSHQHNEQEQEGKLSSQNIPFAELLREQYQSSGSNSPTVELQHADVAQVDDASQNQQQSDLAEPSAELADHSEMALDSNQGSVSSESEAESQKAVLTVDNSSADEPELIPSEAAVVNVSSLDHSADNSDIGAACGAEVEATTASESDPSNTLRSDVEYMEPETVSYDALHIESDGILNEVSQLLSDMCSKVSSLQQGSKETASDSEDDDDLMSELHGGRKSGGGTCAEGEVDDYMSELCGDGPLTKVAAAAADDAEADLMTELSGSGAQLSAVVAMGDESGDEADTDSKLILCTATTAAGAVGSSDVEVTAESSAEPIATASVIVDLPSTSTSAIAQTESVASATADALASIKAMAVMASAGSGSSADELAALKRRLEQLEAENRMLKESIQPATAEPAQAVVATVVTSTASAVVSGTAASGSSGTQQHQQADSSGSPQSFSSYDSSSQNYIPAGGFLKSLSEIEESGGAVSGGCTETPSTSASSASQQQQAAPQSLESGMATIVTAAASVPASTVATAAIQAPVCSLNTGVSAAAGHIPATITPSGQIQFLLPPGVLPSNFAGLAAVPQSASSVEPASVTAASTRATTTTTSSAARPTPVKPAAPAPSKSVQSTSAAGASSTSTPANRRVRTIAPKPIAMRPILPSPRTDMSAKLQPIQLPGSKIASSSAVSATATLSGASKKSKVSTSGKKPMQTVPASSTVPTSALHGSVSTPMPVAMQLPSGAIAAVSQSKSLPLVVGAPIGVCGSMAPLLAGTGIPMPVNHSSAAAVWAAAPPGATFATTWAPTAPTAVVFSSGHPLSAGSLEGTALPSHDLLAIACQEAGLSLDLDLGSTVMISTSQDSATSSAPIIEGVGCDQQSEAVADLSGLVVDSQNESSFLHELGLIQPPSQDEGTAQQNTDAAVPLSSESIVQCPPQQEQKQEQAQNQTVQQQQQQECWNTTTFDEFNAALNDFNSDSVTASSDPPSSSKSLNSNRASAPTAATKPTETVVTNSSGRESSKSAPLSVSTESVTQLASSLTNKKSHAKSKVTSPLPAPAPALSSTSKATESAPANSQAGKQPAAQSTKNTPKKKAPPASTTANKRSTPNKEREAKSGARKLQADPSGDDLELFKEIIPPKKVIHSLSENDEIEEAVKGIVGPSSLEDTITGVLKAGDASNQERAVVKDSGAKTSATGPTSPQQPASALPPSSSSNAQCQLADLSAVGDSCPVVSIPESAAVPFGDPVCLATAERPAASQEQTERSGSAKKKHHQDSSSKKPPSVTDQKSSQAASSSNKRKSVESSSGSTKSNKLAPEEKSPQRKASSAAASSPTKEDSKGKAALNEGSKASKALTSPKNTVKDTKSKESQSPSRFEQQQQQQQKSSSRSAIHRHKQLAEEKTEAPASSSSSRRDSSERK</sequence>
<feature type="compositionally biased region" description="Polar residues" evidence="2">
    <location>
        <begin position="922"/>
        <end position="940"/>
    </location>
</feature>
<protein>
    <submittedName>
        <fullName evidence="3">Uncharacterized protein</fullName>
    </submittedName>
</protein>
<feature type="compositionally biased region" description="Low complexity" evidence="2">
    <location>
        <begin position="1073"/>
        <end position="1082"/>
    </location>
</feature>